<evidence type="ECO:0000313" key="2">
    <source>
        <dbReference type="Proteomes" id="UP000288216"/>
    </source>
</evidence>
<name>A0A401Q9Q7_SCYTO</name>
<evidence type="ECO:0000313" key="1">
    <source>
        <dbReference type="EMBL" id="GCB82119.1"/>
    </source>
</evidence>
<dbReference type="EMBL" id="BFAA01019289">
    <property type="protein sequence ID" value="GCB82119.1"/>
    <property type="molecule type" value="Genomic_DNA"/>
</dbReference>
<proteinExistence type="predicted"/>
<reference evidence="1 2" key="1">
    <citation type="journal article" date="2018" name="Nat. Ecol. Evol.">
        <title>Shark genomes provide insights into elasmobranch evolution and the origin of vertebrates.</title>
        <authorList>
            <person name="Hara Y"/>
            <person name="Yamaguchi K"/>
            <person name="Onimaru K"/>
            <person name="Kadota M"/>
            <person name="Koyanagi M"/>
            <person name="Keeley SD"/>
            <person name="Tatsumi K"/>
            <person name="Tanaka K"/>
            <person name="Motone F"/>
            <person name="Kageyama Y"/>
            <person name="Nozu R"/>
            <person name="Adachi N"/>
            <person name="Nishimura O"/>
            <person name="Nakagawa R"/>
            <person name="Tanegashima C"/>
            <person name="Kiyatake I"/>
            <person name="Matsumoto R"/>
            <person name="Murakumo K"/>
            <person name="Nishida K"/>
            <person name="Terakita A"/>
            <person name="Kuratani S"/>
            <person name="Sato K"/>
            <person name="Hyodo S Kuraku.S."/>
        </authorList>
    </citation>
    <scope>NUCLEOTIDE SEQUENCE [LARGE SCALE GENOMIC DNA]</scope>
</reference>
<dbReference type="AlphaFoldDB" id="A0A401Q9Q7"/>
<keyword evidence="2" id="KW-1185">Reference proteome</keyword>
<organism evidence="1 2">
    <name type="scientific">Scyliorhinus torazame</name>
    <name type="common">Cloudy catshark</name>
    <name type="synonym">Catulus torazame</name>
    <dbReference type="NCBI Taxonomy" id="75743"/>
    <lineage>
        <taxon>Eukaryota</taxon>
        <taxon>Metazoa</taxon>
        <taxon>Chordata</taxon>
        <taxon>Craniata</taxon>
        <taxon>Vertebrata</taxon>
        <taxon>Chondrichthyes</taxon>
        <taxon>Elasmobranchii</taxon>
        <taxon>Galeomorphii</taxon>
        <taxon>Galeoidea</taxon>
        <taxon>Carcharhiniformes</taxon>
        <taxon>Scyliorhinidae</taxon>
        <taxon>Scyliorhinus</taxon>
    </lineage>
</organism>
<accession>A0A401Q9Q7</accession>
<feature type="non-terminal residue" evidence="1">
    <location>
        <position position="93"/>
    </location>
</feature>
<protein>
    <submittedName>
        <fullName evidence="1">Uncharacterized protein</fullName>
    </submittedName>
</protein>
<sequence length="93" mass="10788">MLLNHFRANKYSEIYMDQIDAALHYGDSTDSQVSSHLFAEQDNLGVTEMPTAENVTHNYFVARSVYSENSFLEENEKKEKVPKTIRDRLAKRC</sequence>
<dbReference type="Proteomes" id="UP000288216">
    <property type="component" value="Unassembled WGS sequence"/>
</dbReference>
<comment type="caution">
    <text evidence="1">The sequence shown here is derived from an EMBL/GenBank/DDBJ whole genome shotgun (WGS) entry which is preliminary data.</text>
</comment>
<gene>
    <name evidence="1" type="ORF">scyTo_0021528</name>
</gene>